<dbReference type="EMBL" id="BGPR01005912">
    <property type="protein sequence ID" value="GBN14531.1"/>
    <property type="molecule type" value="Genomic_DNA"/>
</dbReference>
<proteinExistence type="predicted"/>
<evidence type="ECO:0000313" key="1">
    <source>
        <dbReference type="EMBL" id="GBN14531.1"/>
    </source>
</evidence>
<dbReference type="Proteomes" id="UP000499080">
    <property type="component" value="Unassembled WGS sequence"/>
</dbReference>
<name>A0A4Y2LIE6_ARAVE</name>
<dbReference type="AlphaFoldDB" id="A0A4Y2LIE6"/>
<protein>
    <submittedName>
        <fullName evidence="1">Uncharacterized protein</fullName>
    </submittedName>
</protein>
<evidence type="ECO:0000313" key="2">
    <source>
        <dbReference type="Proteomes" id="UP000499080"/>
    </source>
</evidence>
<accession>A0A4Y2LIE6</accession>
<gene>
    <name evidence="1" type="ORF">AVEN_138428_1</name>
</gene>
<organism evidence="1 2">
    <name type="scientific">Araneus ventricosus</name>
    <name type="common">Orbweaver spider</name>
    <name type="synonym">Epeira ventricosa</name>
    <dbReference type="NCBI Taxonomy" id="182803"/>
    <lineage>
        <taxon>Eukaryota</taxon>
        <taxon>Metazoa</taxon>
        <taxon>Ecdysozoa</taxon>
        <taxon>Arthropoda</taxon>
        <taxon>Chelicerata</taxon>
        <taxon>Arachnida</taxon>
        <taxon>Araneae</taxon>
        <taxon>Araneomorphae</taxon>
        <taxon>Entelegynae</taxon>
        <taxon>Araneoidea</taxon>
        <taxon>Araneidae</taxon>
        <taxon>Araneus</taxon>
    </lineage>
</organism>
<reference evidence="1 2" key="1">
    <citation type="journal article" date="2019" name="Sci. Rep.">
        <title>Orb-weaving spider Araneus ventricosus genome elucidates the spidroin gene catalogue.</title>
        <authorList>
            <person name="Kono N."/>
            <person name="Nakamura H."/>
            <person name="Ohtoshi R."/>
            <person name="Moran D.A.P."/>
            <person name="Shinohara A."/>
            <person name="Yoshida Y."/>
            <person name="Fujiwara M."/>
            <person name="Mori M."/>
            <person name="Tomita M."/>
            <person name="Arakawa K."/>
        </authorList>
    </citation>
    <scope>NUCLEOTIDE SEQUENCE [LARGE SCALE GENOMIC DNA]</scope>
</reference>
<sequence length="99" mass="11072">MSINAKLIPKAERKIAGYTSSRGYSSDPLGIQQDAIFNNDTLLGRELPSKSPYRLQRISSFADFPKSFFFLGAFLVSVLREMLGLESTLSETVRLCSIY</sequence>
<keyword evidence="2" id="KW-1185">Reference proteome</keyword>
<comment type="caution">
    <text evidence="1">The sequence shown here is derived from an EMBL/GenBank/DDBJ whole genome shotgun (WGS) entry which is preliminary data.</text>
</comment>